<evidence type="ECO:0000256" key="3">
    <source>
        <dbReference type="ARBA" id="ARBA00022723"/>
    </source>
</evidence>
<comment type="caution">
    <text evidence="8">The sequence shown here is derived from an EMBL/GenBank/DDBJ whole genome shotgun (WGS) entry which is preliminary data.</text>
</comment>
<evidence type="ECO:0000256" key="2">
    <source>
        <dbReference type="ARBA" id="ARBA00001946"/>
    </source>
</evidence>
<dbReference type="Pfam" id="PF03936">
    <property type="entry name" value="Terpene_synth_C"/>
    <property type="match status" value="1"/>
</dbReference>
<evidence type="ECO:0000256" key="1">
    <source>
        <dbReference type="ARBA" id="ARBA00001936"/>
    </source>
</evidence>
<keyword evidence="9" id="KW-1185">Reference proteome</keyword>
<dbReference type="AlphaFoldDB" id="A0AAD5JU07"/>
<keyword evidence="6" id="KW-0456">Lyase</keyword>
<keyword evidence="4" id="KW-0460">Magnesium</keyword>
<evidence type="ECO:0000256" key="6">
    <source>
        <dbReference type="ARBA" id="ARBA00023239"/>
    </source>
</evidence>
<protein>
    <recommendedName>
        <fullName evidence="7">Terpene synthase metal-binding domain-containing protein</fullName>
    </recommendedName>
</protein>
<sequence length="188" mass="22406">MEEAWKFTSKHVKNLESHDPESELAMEVKHALELPLHLRIPRLEARWFIDVYERREDVILILLEFAKLDFNIVQGFYRQELLTIVKYDLGEKLEFARDRLVIAFLWTLGTAFEPRFGSWRIRNTKIIALITAIDDIYDVYGTLEELELFIDGVDRWDIQAVKELPNYMKLCFLTLFNFVNEMAYNILK</sequence>
<dbReference type="Gene3D" id="1.50.10.130">
    <property type="entry name" value="Terpene synthase, N-terminal domain"/>
    <property type="match status" value="1"/>
</dbReference>
<evidence type="ECO:0000313" key="9">
    <source>
        <dbReference type="Proteomes" id="UP001064489"/>
    </source>
</evidence>
<proteinExistence type="predicted"/>
<evidence type="ECO:0000313" key="8">
    <source>
        <dbReference type="EMBL" id="KAI9198787.1"/>
    </source>
</evidence>
<dbReference type="GO" id="GO:0000287">
    <property type="term" value="F:magnesium ion binding"/>
    <property type="evidence" value="ECO:0007669"/>
    <property type="project" value="InterPro"/>
</dbReference>
<dbReference type="PANTHER" id="PTHR31225:SF245">
    <property type="entry name" value="(-)-ALPHA-TERPINEOL SYNTHASE-LIKE"/>
    <property type="match status" value="1"/>
</dbReference>
<dbReference type="InterPro" id="IPR036965">
    <property type="entry name" value="Terpene_synth_N_sf"/>
</dbReference>
<dbReference type="SUPFAM" id="SSF48239">
    <property type="entry name" value="Terpenoid cyclases/Protein prenyltransferases"/>
    <property type="match status" value="1"/>
</dbReference>
<dbReference type="Gene3D" id="1.10.600.10">
    <property type="entry name" value="Farnesyl Diphosphate Synthase"/>
    <property type="match status" value="1"/>
</dbReference>
<accession>A0AAD5JU07</accession>
<dbReference type="InterPro" id="IPR005630">
    <property type="entry name" value="Terpene_synthase_metal-bd"/>
</dbReference>
<dbReference type="EMBL" id="JAJSOW010000002">
    <property type="protein sequence ID" value="KAI9198787.1"/>
    <property type="molecule type" value="Genomic_DNA"/>
</dbReference>
<dbReference type="GO" id="GO:0016114">
    <property type="term" value="P:terpenoid biosynthetic process"/>
    <property type="evidence" value="ECO:0007669"/>
    <property type="project" value="InterPro"/>
</dbReference>
<keyword evidence="5" id="KW-0464">Manganese</keyword>
<comment type="cofactor">
    <cofactor evidence="1">
        <name>Mn(2+)</name>
        <dbReference type="ChEBI" id="CHEBI:29035"/>
    </cofactor>
</comment>
<name>A0AAD5JU07_ACENE</name>
<evidence type="ECO:0000256" key="4">
    <source>
        <dbReference type="ARBA" id="ARBA00022842"/>
    </source>
</evidence>
<dbReference type="GO" id="GO:0010333">
    <property type="term" value="F:terpene synthase activity"/>
    <property type="evidence" value="ECO:0007669"/>
    <property type="project" value="InterPro"/>
</dbReference>
<dbReference type="InterPro" id="IPR050148">
    <property type="entry name" value="Terpene_synthase-like"/>
</dbReference>
<comment type="cofactor">
    <cofactor evidence="2">
        <name>Mg(2+)</name>
        <dbReference type="ChEBI" id="CHEBI:18420"/>
    </cofactor>
</comment>
<reference evidence="8 9" key="1">
    <citation type="journal article" date="2022" name="Plant J.">
        <title>Strategies of tolerance reflected in two North American maple genomes.</title>
        <authorList>
            <person name="McEvoy S.L."/>
            <person name="Sezen U.U."/>
            <person name="Trouern-Trend A."/>
            <person name="McMahon S.M."/>
            <person name="Schaberg P.G."/>
            <person name="Yang J."/>
            <person name="Wegrzyn J.L."/>
            <person name="Swenson N.G."/>
        </authorList>
    </citation>
    <scope>NUCLEOTIDE SEQUENCE [LARGE SCALE GENOMIC DNA]</scope>
    <source>
        <strain evidence="8">91603</strain>
    </source>
</reference>
<dbReference type="SUPFAM" id="SSF48576">
    <property type="entry name" value="Terpenoid synthases"/>
    <property type="match status" value="1"/>
</dbReference>
<dbReference type="PANTHER" id="PTHR31225">
    <property type="entry name" value="OS04G0344100 PROTEIN-RELATED"/>
    <property type="match status" value="1"/>
</dbReference>
<evidence type="ECO:0000256" key="5">
    <source>
        <dbReference type="ARBA" id="ARBA00023211"/>
    </source>
</evidence>
<keyword evidence="3" id="KW-0479">Metal-binding</keyword>
<feature type="domain" description="Terpene synthase metal-binding" evidence="7">
    <location>
        <begin position="87"/>
        <end position="188"/>
    </location>
</feature>
<dbReference type="Proteomes" id="UP001064489">
    <property type="component" value="Chromosome 13"/>
</dbReference>
<dbReference type="InterPro" id="IPR008949">
    <property type="entry name" value="Isoprenoid_synthase_dom_sf"/>
</dbReference>
<organism evidence="8 9">
    <name type="scientific">Acer negundo</name>
    <name type="common">Box elder</name>
    <dbReference type="NCBI Taxonomy" id="4023"/>
    <lineage>
        <taxon>Eukaryota</taxon>
        <taxon>Viridiplantae</taxon>
        <taxon>Streptophyta</taxon>
        <taxon>Embryophyta</taxon>
        <taxon>Tracheophyta</taxon>
        <taxon>Spermatophyta</taxon>
        <taxon>Magnoliopsida</taxon>
        <taxon>eudicotyledons</taxon>
        <taxon>Gunneridae</taxon>
        <taxon>Pentapetalae</taxon>
        <taxon>rosids</taxon>
        <taxon>malvids</taxon>
        <taxon>Sapindales</taxon>
        <taxon>Sapindaceae</taxon>
        <taxon>Hippocastanoideae</taxon>
        <taxon>Acereae</taxon>
        <taxon>Acer</taxon>
    </lineage>
</organism>
<evidence type="ECO:0000259" key="7">
    <source>
        <dbReference type="Pfam" id="PF03936"/>
    </source>
</evidence>
<dbReference type="InterPro" id="IPR008930">
    <property type="entry name" value="Terpenoid_cyclase/PrenylTrfase"/>
</dbReference>
<gene>
    <name evidence="8" type="ORF">LWI28_022144</name>
</gene>